<protein>
    <submittedName>
        <fullName evidence="1">Uncharacterized protein</fullName>
    </submittedName>
</protein>
<evidence type="ECO:0000313" key="2">
    <source>
        <dbReference type="Proteomes" id="UP000054560"/>
    </source>
</evidence>
<dbReference type="SUPFAM" id="SSF51126">
    <property type="entry name" value="Pectin lyase-like"/>
    <property type="match status" value="1"/>
</dbReference>
<sequence>AYAHITYVTIYDCNESAANETEIIPASVKGLIETTANTSIANSNFANCTGQFLSGIYTTASVAVYYSEFFNLTSTDDHSGGAAINAKGAVYATDSLFHSNSAAMGGAVWAQLTPMLSYCEFINNTATKQSQVCVL</sequence>
<dbReference type="EMBL" id="KQ244603">
    <property type="protein sequence ID" value="KNC74247.1"/>
    <property type="molecule type" value="Genomic_DNA"/>
</dbReference>
<dbReference type="AlphaFoldDB" id="A0A0L0FBV6"/>
<accession>A0A0L0FBV6</accession>
<gene>
    <name evidence="1" type="ORF">SARC_13200</name>
</gene>
<organism evidence="1 2">
    <name type="scientific">Sphaeroforma arctica JP610</name>
    <dbReference type="NCBI Taxonomy" id="667725"/>
    <lineage>
        <taxon>Eukaryota</taxon>
        <taxon>Ichthyosporea</taxon>
        <taxon>Ichthyophonida</taxon>
        <taxon>Sphaeroforma</taxon>
    </lineage>
</organism>
<dbReference type="Proteomes" id="UP000054560">
    <property type="component" value="Unassembled WGS sequence"/>
</dbReference>
<name>A0A0L0FBV6_9EUKA</name>
<proteinExistence type="predicted"/>
<feature type="non-terminal residue" evidence="1">
    <location>
        <position position="1"/>
    </location>
</feature>
<dbReference type="InterPro" id="IPR011050">
    <property type="entry name" value="Pectin_lyase_fold/virulence"/>
</dbReference>
<keyword evidence="2" id="KW-1185">Reference proteome</keyword>
<reference evidence="1 2" key="1">
    <citation type="submission" date="2011-02" db="EMBL/GenBank/DDBJ databases">
        <title>The Genome Sequence of Sphaeroforma arctica JP610.</title>
        <authorList>
            <consortium name="The Broad Institute Genome Sequencing Platform"/>
            <person name="Russ C."/>
            <person name="Cuomo C."/>
            <person name="Young S.K."/>
            <person name="Zeng Q."/>
            <person name="Gargeya S."/>
            <person name="Alvarado L."/>
            <person name="Berlin A."/>
            <person name="Chapman S.B."/>
            <person name="Chen Z."/>
            <person name="Freedman E."/>
            <person name="Gellesch M."/>
            <person name="Goldberg J."/>
            <person name="Griggs A."/>
            <person name="Gujja S."/>
            <person name="Heilman E."/>
            <person name="Heiman D."/>
            <person name="Howarth C."/>
            <person name="Mehta T."/>
            <person name="Neiman D."/>
            <person name="Pearson M."/>
            <person name="Roberts A."/>
            <person name="Saif S."/>
            <person name="Shea T."/>
            <person name="Shenoy N."/>
            <person name="Sisk P."/>
            <person name="Stolte C."/>
            <person name="Sykes S."/>
            <person name="White J."/>
            <person name="Yandava C."/>
            <person name="Burger G."/>
            <person name="Gray M.W."/>
            <person name="Holland P.W.H."/>
            <person name="King N."/>
            <person name="Lang F.B.F."/>
            <person name="Roger A.J."/>
            <person name="Ruiz-Trillo I."/>
            <person name="Haas B."/>
            <person name="Nusbaum C."/>
            <person name="Birren B."/>
        </authorList>
    </citation>
    <scope>NUCLEOTIDE SEQUENCE [LARGE SCALE GENOMIC DNA]</scope>
    <source>
        <strain evidence="1 2">JP610</strain>
    </source>
</reference>
<dbReference type="GeneID" id="25913704"/>
<dbReference type="RefSeq" id="XP_014148149.1">
    <property type="nucleotide sequence ID" value="XM_014292674.1"/>
</dbReference>
<evidence type="ECO:0000313" key="1">
    <source>
        <dbReference type="EMBL" id="KNC74247.1"/>
    </source>
</evidence>